<keyword evidence="2" id="KW-1185">Reference proteome</keyword>
<dbReference type="EMBL" id="CAJVPQ010022099">
    <property type="protein sequence ID" value="CAG8759902.1"/>
    <property type="molecule type" value="Genomic_DNA"/>
</dbReference>
<reference evidence="1" key="1">
    <citation type="submission" date="2021-06" db="EMBL/GenBank/DDBJ databases">
        <authorList>
            <person name="Kallberg Y."/>
            <person name="Tangrot J."/>
            <person name="Rosling A."/>
        </authorList>
    </citation>
    <scope>NUCLEOTIDE SEQUENCE</scope>
    <source>
        <strain evidence="1">UK204</strain>
    </source>
</reference>
<organism evidence="1 2">
    <name type="scientific">Funneliformis caledonium</name>
    <dbReference type="NCBI Taxonomy" id="1117310"/>
    <lineage>
        <taxon>Eukaryota</taxon>
        <taxon>Fungi</taxon>
        <taxon>Fungi incertae sedis</taxon>
        <taxon>Mucoromycota</taxon>
        <taxon>Glomeromycotina</taxon>
        <taxon>Glomeromycetes</taxon>
        <taxon>Glomerales</taxon>
        <taxon>Glomeraceae</taxon>
        <taxon>Funneliformis</taxon>
    </lineage>
</organism>
<comment type="caution">
    <text evidence="1">The sequence shown here is derived from an EMBL/GenBank/DDBJ whole genome shotgun (WGS) entry which is preliminary data.</text>
</comment>
<proteinExistence type="predicted"/>
<sequence length="98" mass="10791">TSPLHNSTITEIGIINSDAGTINTGTINTELSTRMSFTRPTCIPKDDEEGEIHSMILSQFTFINTIVGGKSTDWIDGFLSSLDESIVEQMRIDIGREK</sequence>
<dbReference type="Proteomes" id="UP000789570">
    <property type="component" value="Unassembled WGS sequence"/>
</dbReference>
<evidence type="ECO:0000313" key="1">
    <source>
        <dbReference type="EMBL" id="CAG8759902.1"/>
    </source>
</evidence>
<gene>
    <name evidence="1" type="ORF">FCALED_LOCUS16860</name>
</gene>
<name>A0A9N9NV47_9GLOM</name>
<evidence type="ECO:0000313" key="2">
    <source>
        <dbReference type="Proteomes" id="UP000789570"/>
    </source>
</evidence>
<accession>A0A9N9NV47</accession>
<dbReference type="AlphaFoldDB" id="A0A9N9NV47"/>
<protein>
    <submittedName>
        <fullName evidence="1">2888_t:CDS:1</fullName>
    </submittedName>
</protein>
<feature type="non-terminal residue" evidence="1">
    <location>
        <position position="1"/>
    </location>
</feature>